<dbReference type="RefSeq" id="WP_035451857.1">
    <property type="nucleotide sequence ID" value="NZ_AZGA01000018.1"/>
</dbReference>
<feature type="transmembrane region" description="Helical" evidence="1">
    <location>
        <begin position="140"/>
        <end position="157"/>
    </location>
</feature>
<keyword evidence="3" id="KW-1185">Reference proteome</keyword>
<keyword evidence="1" id="KW-1133">Transmembrane helix</keyword>
<evidence type="ECO:0000256" key="1">
    <source>
        <dbReference type="SAM" id="Phobius"/>
    </source>
</evidence>
<comment type="caution">
    <text evidence="2">The sequence shown here is derived from an EMBL/GenBank/DDBJ whole genome shotgun (WGS) entry which is preliminary data.</text>
</comment>
<dbReference type="OrthoDB" id="2216839at2"/>
<sequence>MPFLIKEYALAAHPTTWFFLWLGALVLVPTYPYSVIFFFAMLAPTLDLVYAKQTQDILYTALLPGGKNGVVWGKVLYTFTFQTGMLLLTIPWACLRTLYIQNNPIALNANVTYFGFGLLALALFDFIFLTGFFKTGTKIGWPYFWGTLAALLVLGVMETLPHLPGFAWVNSVQPQDLWRQLPFLLVGLVVFVASFFGTRHRSLKRFEQVDL</sequence>
<reference evidence="2 3" key="1">
    <citation type="journal article" date="2015" name="Genome Announc.">
        <title>Expanding the biotechnology potential of lactobacilli through comparative genomics of 213 strains and associated genera.</title>
        <authorList>
            <person name="Sun Z."/>
            <person name="Harris H.M."/>
            <person name="McCann A."/>
            <person name="Guo C."/>
            <person name="Argimon S."/>
            <person name="Zhang W."/>
            <person name="Yang X."/>
            <person name="Jeffery I.B."/>
            <person name="Cooney J.C."/>
            <person name="Kagawa T.F."/>
            <person name="Liu W."/>
            <person name="Song Y."/>
            <person name="Salvetti E."/>
            <person name="Wrobel A."/>
            <person name="Rasinkangas P."/>
            <person name="Parkhill J."/>
            <person name="Rea M.C."/>
            <person name="O'Sullivan O."/>
            <person name="Ritari J."/>
            <person name="Douillard F.P."/>
            <person name="Paul Ross R."/>
            <person name="Yang R."/>
            <person name="Briner A.E."/>
            <person name="Felis G.E."/>
            <person name="de Vos W.M."/>
            <person name="Barrangou R."/>
            <person name="Klaenhammer T.R."/>
            <person name="Caufield P.W."/>
            <person name="Cui Y."/>
            <person name="Zhang H."/>
            <person name="O'Toole P.W."/>
        </authorList>
    </citation>
    <scope>NUCLEOTIDE SEQUENCE [LARGE SCALE GENOMIC DNA]</scope>
    <source>
        <strain evidence="2 3">DSM 18527</strain>
    </source>
</reference>
<keyword evidence="1" id="KW-0812">Transmembrane</keyword>
<feature type="transmembrane region" description="Helical" evidence="1">
    <location>
        <begin position="177"/>
        <end position="196"/>
    </location>
</feature>
<gene>
    <name evidence="2" type="ORF">FC83_GL001861</name>
</gene>
<dbReference type="PATRIC" id="fig|1423734.3.peg.1884"/>
<dbReference type="EMBL" id="AZGA01000018">
    <property type="protein sequence ID" value="KRM35015.1"/>
    <property type="molecule type" value="Genomic_DNA"/>
</dbReference>
<evidence type="ECO:0000313" key="3">
    <source>
        <dbReference type="Proteomes" id="UP000051236"/>
    </source>
</evidence>
<organism evidence="2 3">
    <name type="scientific">Agrilactobacillus composti DSM 18527 = JCM 14202</name>
    <dbReference type="NCBI Taxonomy" id="1423734"/>
    <lineage>
        <taxon>Bacteria</taxon>
        <taxon>Bacillati</taxon>
        <taxon>Bacillota</taxon>
        <taxon>Bacilli</taxon>
        <taxon>Lactobacillales</taxon>
        <taxon>Lactobacillaceae</taxon>
        <taxon>Agrilactobacillus</taxon>
    </lineage>
</organism>
<name>X0PDM0_9LACO</name>
<feature type="transmembrane region" description="Helical" evidence="1">
    <location>
        <begin position="71"/>
        <end position="93"/>
    </location>
</feature>
<accession>X0PDM0</accession>
<dbReference type="eggNOG" id="ENOG502Z82K">
    <property type="taxonomic scope" value="Bacteria"/>
</dbReference>
<protein>
    <submittedName>
        <fullName evidence="2">Uncharacterized protein</fullName>
    </submittedName>
</protein>
<dbReference type="AlphaFoldDB" id="X0PDM0"/>
<dbReference type="Proteomes" id="UP000051236">
    <property type="component" value="Unassembled WGS sequence"/>
</dbReference>
<feature type="transmembrane region" description="Helical" evidence="1">
    <location>
        <begin position="113"/>
        <end position="133"/>
    </location>
</feature>
<dbReference type="STRING" id="1423734.FC83_GL001861"/>
<evidence type="ECO:0000313" key="2">
    <source>
        <dbReference type="EMBL" id="KRM35015.1"/>
    </source>
</evidence>
<keyword evidence="1" id="KW-0472">Membrane</keyword>
<proteinExistence type="predicted"/>